<proteinExistence type="inferred from homology"/>
<evidence type="ECO:0000259" key="10">
    <source>
        <dbReference type="Pfam" id="PF26253"/>
    </source>
</evidence>
<evidence type="ECO:0000313" key="13">
    <source>
        <dbReference type="EMBL" id="CAF3720051.1"/>
    </source>
</evidence>
<dbReference type="GO" id="GO:0003968">
    <property type="term" value="F:RNA-directed RNA polymerase activity"/>
    <property type="evidence" value="ECO:0007669"/>
    <property type="project" value="UniProtKB-KW"/>
</dbReference>
<evidence type="ECO:0000256" key="6">
    <source>
        <dbReference type="ARBA" id="ARBA00023158"/>
    </source>
</evidence>
<dbReference type="Proteomes" id="UP000663829">
    <property type="component" value="Unassembled WGS sequence"/>
</dbReference>
<organism evidence="12 15">
    <name type="scientific">Didymodactylos carnosus</name>
    <dbReference type="NCBI Taxonomy" id="1234261"/>
    <lineage>
        <taxon>Eukaryota</taxon>
        <taxon>Metazoa</taxon>
        <taxon>Spiralia</taxon>
        <taxon>Gnathifera</taxon>
        <taxon>Rotifera</taxon>
        <taxon>Eurotatoria</taxon>
        <taxon>Bdelloidea</taxon>
        <taxon>Philodinida</taxon>
        <taxon>Philodinidae</taxon>
        <taxon>Didymodactylos</taxon>
    </lineage>
</organism>
<dbReference type="Proteomes" id="UP000681722">
    <property type="component" value="Unassembled WGS sequence"/>
</dbReference>
<evidence type="ECO:0000313" key="12">
    <source>
        <dbReference type="EMBL" id="CAF1072835.1"/>
    </source>
</evidence>
<dbReference type="EMBL" id="CAJOBA010004674">
    <property type="protein sequence ID" value="CAF3720051.1"/>
    <property type="molecule type" value="Genomic_DNA"/>
</dbReference>
<dbReference type="InterPro" id="IPR007855">
    <property type="entry name" value="RDRP"/>
</dbReference>
<evidence type="ECO:0000256" key="5">
    <source>
        <dbReference type="ARBA" id="ARBA00022884"/>
    </source>
</evidence>
<dbReference type="EC" id="2.7.7.48" evidence="8"/>
<reference evidence="12" key="1">
    <citation type="submission" date="2021-02" db="EMBL/GenBank/DDBJ databases">
        <authorList>
            <person name="Nowell W R."/>
        </authorList>
    </citation>
    <scope>NUCLEOTIDE SEQUENCE</scope>
</reference>
<dbReference type="Pfam" id="PF26253">
    <property type="entry name" value="RdRP_head"/>
    <property type="match status" value="1"/>
</dbReference>
<evidence type="ECO:0000256" key="2">
    <source>
        <dbReference type="ARBA" id="ARBA00022484"/>
    </source>
</evidence>
<dbReference type="AlphaFoldDB" id="A0A814M0B5"/>
<gene>
    <name evidence="12" type="ORF">GPM918_LOCUS17364</name>
    <name evidence="11" type="ORF">OVA965_LOCUS11862</name>
    <name evidence="14" type="ORF">SRO942_LOCUS17365</name>
    <name evidence="13" type="ORF">TMI583_LOCUS11866</name>
</gene>
<dbReference type="GO" id="GO:0003723">
    <property type="term" value="F:RNA binding"/>
    <property type="evidence" value="ECO:0007669"/>
    <property type="project" value="UniProtKB-KW"/>
</dbReference>
<sequence>MVDEYGVLEYGQVFIQYTPMYEENINDEPRSREDPKILKNCLVAITKNPCHHPGDIRTFNAIDHLKLRHLKDVVVFPKKGPRPHPNEISGSDLDGDEYAVIWHEDLVPDTPNYEAYMYDSQKDLPEHTGEITREDINKVVLDIAEQDYLGRLSNLHLAYVDLLGVHHETCKELAGVISKEVDSGKTGIHPKSEAEIKELAKGLNNQRPDFMENKNMKSYVSSYILGKLYRASCRSISGWNRLLSYYRHLKHLHISTPDDEDEQSLPIEKHKRETDIDPLLLHENYQQHIEKAKKFFFVYKQELLEILSLYHLQHETDLFCRGLKQNDIEDSAQCEFQQLIDRTRHGIYLYIIEICPSPKCSLDDYCDSCLDHYRAFSSACYYHCYQEANKTSARRTQILSFPWIFSAYLVDVKLENLRGEEKSSTNRIFGTAMSNTLQKLIDERRLKLEVNIDNGLALALLNKKNSGIRSSNCQRLYYKIDWKIIVFIEIIHNWLNRHQKILSKDIQDTENEISPKPLVSYECWNTILIKFINPTSSTINLNLNELSVGFQQKSSPLNDIYYGYISSLSDEWNNNENFTKQMFDIFHQFLDICFEHSLETKDNSFAYLSEYIILFLQQIAIQKEFKY</sequence>
<keyword evidence="4 8" id="KW-0548">Nucleotidyltransferase</keyword>
<dbReference type="InterPro" id="IPR057596">
    <property type="entry name" value="RDRP_core"/>
</dbReference>
<comment type="similarity">
    <text evidence="1 8">Belongs to the RdRP family.</text>
</comment>
<dbReference type="GO" id="GO:0031380">
    <property type="term" value="C:nuclear RNA-directed RNA polymerase complex"/>
    <property type="evidence" value="ECO:0007669"/>
    <property type="project" value="TreeGrafter"/>
</dbReference>
<keyword evidence="6" id="KW-0943">RNA-mediated gene silencing</keyword>
<dbReference type="GO" id="GO:0030422">
    <property type="term" value="P:siRNA processing"/>
    <property type="evidence" value="ECO:0007669"/>
    <property type="project" value="TreeGrafter"/>
</dbReference>
<evidence type="ECO:0000259" key="9">
    <source>
        <dbReference type="Pfam" id="PF05183"/>
    </source>
</evidence>
<name>A0A814M0B5_9BILA</name>
<evidence type="ECO:0000313" key="15">
    <source>
        <dbReference type="Proteomes" id="UP000663829"/>
    </source>
</evidence>
<keyword evidence="3 8" id="KW-0808">Transferase</keyword>
<evidence type="ECO:0000256" key="3">
    <source>
        <dbReference type="ARBA" id="ARBA00022679"/>
    </source>
</evidence>
<evidence type="ECO:0000256" key="1">
    <source>
        <dbReference type="ARBA" id="ARBA00005762"/>
    </source>
</evidence>
<feature type="domain" description="RDRP C-terminal head" evidence="10">
    <location>
        <begin position="284"/>
        <end position="423"/>
    </location>
</feature>
<evidence type="ECO:0000313" key="11">
    <source>
        <dbReference type="EMBL" id="CAF0945376.1"/>
    </source>
</evidence>
<accession>A0A814M0B5</accession>
<keyword evidence="2 8" id="KW-0696">RNA-directed RNA polymerase</keyword>
<dbReference type="PANTHER" id="PTHR23079">
    <property type="entry name" value="RNA-DEPENDENT RNA POLYMERASE"/>
    <property type="match status" value="1"/>
</dbReference>
<evidence type="ECO:0000313" key="14">
    <source>
        <dbReference type="EMBL" id="CAF3839770.1"/>
    </source>
</evidence>
<keyword evidence="15" id="KW-1185">Reference proteome</keyword>
<dbReference type="EMBL" id="CAJNOQ010004759">
    <property type="protein sequence ID" value="CAF1072835.1"/>
    <property type="molecule type" value="Genomic_DNA"/>
</dbReference>
<evidence type="ECO:0000256" key="8">
    <source>
        <dbReference type="RuleBase" id="RU363098"/>
    </source>
</evidence>
<dbReference type="InterPro" id="IPR058752">
    <property type="entry name" value="RDRP_C_head"/>
</dbReference>
<protein>
    <recommendedName>
        <fullName evidence="8">RNA-dependent RNA polymerase</fullName>
        <ecNumber evidence="8">2.7.7.48</ecNumber>
    </recommendedName>
</protein>
<dbReference type="EMBL" id="CAJOBC010004760">
    <property type="protein sequence ID" value="CAF3839770.1"/>
    <property type="molecule type" value="Genomic_DNA"/>
</dbReference>
<comment type="caution">
    <text evidence="12">The sequence shown here is derived from an EMBL/GenBank/DDBJ whole genome shotgun (WGS) entry which is preliminary data.</text>
</comment>
<dbReference type="EMBL" id="CAJNOK010004668">
    <property type="protein sequence ID" value="CAF0945376.1"/>
    <property type="molecule type" value="Genomic_DNA"/>
</dbReference>
<dbReference type="Proteomes" id="UP000677228">
    <property type="component" value="Unassembled WGS sequence"/>
</dbReference>
<feature type="domain" description="RDRP core" evidence="9">
    <location>
        <begin position="2"/>
        <end position="231"/>
    </location>
</feature>
<dbReference type="Pfam" id="PF05183">
    <property type="entry name" value="RdRP"/>
    <property type="match status" value="1"/>
</dbReference>
<keyword evidence="5 8" id="KW-0694">RNA-binding</keyword>
<dbReference type="OrthoDB" id="6513042at2759"/>
<evidence type="ECO:0000256" key="4">
    <source>
        <dbReference type="ARBA" id="ARBA00022695"/>
    </source>
</evidence>
<dbReference type="PANTHER" id="PTHR23079:SF55">
    <property type="entry name" value="RNA-DIRECTED RNA POLYMERASE"/>
    <property type="match status" value="1"/>
</dbReference>
<dbReference type="Proteomes" id="UP000682733">
    <property type="component" value="Unassembled WGS sequence"/>
</dbReference>
<evidence type="ECO:0000256" key="7">
    <source>
        <dbReference type="ARBA" id="ARBA00048744"/>
    </source>
</evidence>
<comment type="catalytic activity">
    <reaction evidence="7 8">
        <text>RNA(n) + a ribonucleoside 5'-triphosphate = RNA(n+1) + diphosphate</text>
        <dbReference type="Rhea" id="RHEA:21248"/>
        <dbReference type="Rhea" id="RHEA-COMP:14527"/>
        <dbReference type="Rhea" id="RHEA-COMP:17342"/>
        <dbReference type="ChEBI" id="CHEBI:33019"/>
        <dbReference type="ChEBI" id="CHEBI:61557"/>
        <dbReference type="ChEBI" id="CHEBI:140395"/>
        <dbReference type="EC" id="2.7.7.48"/>
    </reaction>
</comment>